<protein>
    <recommendedName>
        <fullName evidence="6">ATP-grasp domain-containing protein</fullName>
    </recommendedName>
</protein>
<dbReference type="PANTHER" id="PTHR43055">
    <property type="entry name" value="FORMATE-DEPENDENT PHOSPHORIBOSYLGLYCINAMIDE FORMYLTRANSFERASE"/>
    <property type="match status" value="1"/>
</dbReference>
<dbReference type="RefSeq" id="WP_234847067.1">
    <property type="nucleotide sequence ID" value="NZ_BAAART010000097.1"/>
</dbReference>
<dbReference type="Gene3D" id="3.30.1490.20">
    <property type="entry name" value="ATP-grasp fold, A domain"/>
    <property type="match status" value="1"/>
</dbReference>
<evidence type="ECO:0000256" key="1">
    <source>
        <dbReference type="ARBA" id="ARBA00022598"/>
    </source>
</evidence>
<keyword evidence="2 5" id="KW-0547">Nucleotide-binding</keyword>
<keyword evidence="4 5" id="KW-0067">ATP-binding</keyword>
<comment type="caution">
    <text evidence="7">The sequence shown here is derived from an EMBL/GenBank/DDBJ whole genome shotgun (WGS) entry which is preliminary data.</text>
</comment>
<sequence length="406" mass="43697">MKKALIFGEYKIARFLPVLRDRGYTDFVVYSAIEFDSALEFDDEGVEVKLLSLDWTADDVVRVLEAERPDVAIANPYAHGQEQLPIVYGQAAARWDGRFVAHSAAFAEVACDKVKLHETGVERGWPVPAGAVCTDAGAVADAARELGFPLVIKEAQAQAGDGRFYAASAEELEAVLAAGLAFPAIVQTFKEGVETGIELISAGGELMRWPVVSMGPLDAGLDPSLRARVAPYTLPQGAAARLEAFLTDIQENFAPYGPWQIDFAVVGDDIVILEINPRLGGLSDLGLTGTGTDPHAVFTGAALGEPLPEVRTRAVAIELPSTEIPSLEVPAHPEGADVMRVTARKPTNRCFINTDRMQLVTTIGDLEAGRRWVKELDAVGLLRCSPESAYRQLEQGFEFFSAKAGS</sequence>
<evidence type="ECO:0000256" key="2">
    <source>
        <dbReference type="ARBA" id="ARBA00022741"/>
    </source>
</evidence>
<feature type="domain" description="ATP-grasp" evidence="6">
    <location>
        <begin position="117"/>
        <end position="316"/>
    </location>
</feature>
<accession>A0ABN3DYU4</accession>
<dbReference type="PANTHER" id="PTHR43055:SF1">
    <property type="entry name" value="FORMATE-DEPENDENT PHOSPHORIBOSYLGLYCINAMIDE FORMYLTRANSFERASE"/>
    <property type="match status" value="1"/>
</dbReference>
<dbReference type="SUPFAM" id="SSF56059">
    <property type="entry name" value="Glutathione synthetase ATP-binding domain-like"/>
    <property type="match status" value="1"/>
</dbReference>
<evidence type="ECO:0000256" key="5">
    <source>
        <dbReference type="PROSITE-ProRule" id="PRU00409"/>
    </source>
</evidence>
<dbReference type="EMBL" id="BAAART010000097">
    <property type="protein sequence ID" value="GAA2244553.1"/>
    <property type="molecule type" value="Genomic_DNA"/>
</dbReference>
<dbReference type="Pfam" id="PF02222">
    <property type="entry name" value="ATP-grasp"/>
    <property type="match status" value="1"/>
</dbReference>
<dbReference type="Proteomes" id="UP001501474">
    <property type="component" value="Unassembled WGS sequence"/>
</dbReference>
<evidence type="ECO:0000313" key="8">
    <source>
        <dbReference type="Proteomes" id="UP001501474"/>
    </source>
</evidence>
<gene>
    <name evidence="7" type="ORF">GCM10010104_45970</name>
</gene>
<reference evidence="7 8" key="1">
    <citation type="journal article" date="2019" name="Int. J. Syst. Evol. Microbiol.">
        <title>The Global Catalogue of Microorganisms (GCM) 10K type strain sequencing project: providing services to taxonomists for standard genome sequencing and annotation.</title>
        <authorList>
            <consortium name="The Broad Institute Genomics Platform"/>
            <consortium name="The Broad Institute Genome Sequencing Center for Infectious Disease"/>
            <person name="Wu L."/>
            <person name="Ma J."/>
        </authorList>
    </citation>
    <scope>NUCLEOTIDE SEQUENCE [LARGE SCALE GENOMIC DNA]</scope>
    <source>
        <strain evidence="7 8">JCM 3053</strain>
    </source>
</reference>
<evidence type="ECO:0000256" key="3">
    <source>
        <dbReference type="ARBA" id="ARBA00022755"/>
    </source>
</evidence>
<keyword evidence="3" id="KW-0658">Purine biosynthesis</keyword>
<evidence type="ECO:0000313" key="7">
    <source>
        <dbReference type="EMBL" id="GAA2244553.1"/>
    </source>
</evidence>
<dbReference type="InterPro" id="IPR013815">
    <property type="entry name" value="ATP_grasp_subdomain_1"/>
</dbReference>
<organism evidence="7 8">
    <name type="scientific">Streptomyces indiaensis</name>
    <dbReference type="NCBI Taxonomy" id="284033"/>
    <lineage>
        <taxon>Bacteria</taxon>
        <taxon>Bacillati</taxon>
        <taxon>Actinomycetota</taxon>
        <taxon>Actinomycetes</taxon>
        <taxon>Kitasatosporales</taxon>
        <taxon>Streptomycetaceae</taxon>
        <taxon>Streptomyces</taxon>
    </lineage>
</organism>
<dbReference type="InterPro" id="IPR003135">
    <property type="entry name" value="ATP-grasp_carboxylate-amine"/>
</dbReference>
<dbReference type="PROSITE" id="PS00867">
    <property type="entry name" value="CPSASE_2"/>
    <property type="match status" value="1"/>
</dbReference>
<dbReference type="PROSITE" id="PS50975">
    <property type="entry name" value="ATP_GRASP"/>
    <property type="match status" value="1"/>
</dbReference>
<proteinExistence type="predicted"/>
<dbReference type="InterPro" id="IPR005479">
    <property type="entry name" value="CPAse_ATP-bd"/>
</dbReference>
<dbReference type="InterPro" id="IPR011761">
    <property type="entry name" value="ATP-grasp"/>
</dbReference>
<evidence type="ECO:0000259" key="6">
    <source>
        <dbReference type="PROSITE" id="PS50975"/>
    </source>
</evidence>
<keyword evidence="1" id="KW-0436">Ligase</keyword>
<dbReference type="Gene3D" id="3.30.470.20">
    <property type="entry name" value="ATP-grasp fold, B domain"/>
    <property type="match status" value="1"/>
</dbReference>
<name>A0ABN3DYU4_9ACTN</name>
<evidence type="ECO:0000256" key="4">
    <source>
        <dbReference type="ARBA" id="ARBA00022840"/>
    </source>
</evidence>
<keyword evidence="8" id="KW-1185">Reference proteome</keyword>